<evidence type="ECO:0000256" key="2">
    <source>
        <dbReference type="ARBA" id="ARBA00022741"/>
    </source>
</evidence>
<dbReference type="RefSeq" id="WP_200275497.1">
    <property type="nucleotide sequence ID" value="NZ_CP066802.1"/>
</dbReference>
<dbReference type="AlphaFoldDB" id="A0A7T7S1Q3"/>
<keyword evidence="2 4" id="KW-0547">Nucleotide-binding</keyword>
<feature type="binding site" evidence="4">
    <location>
        <begin position="19"/>
        <end position="23"/>
    </location>
    <ligand>
        <name>ATP</name>
        <dbReference type="ChEBI" id="CHEBI:30616"/>
    </ligand>
</feature>
<proteinExistence type="inferred from homology"/>
<dbReference type="Gene3D" id="3.40.50.10420">
    <property type="entry name" value="NagB/RpiA/CoA transferase-like"/>
    <property type="match status" value="1"/>
</dbReference>
<feature type="binding site" evidence="4">
    <location>
        <begin position="150"/>
        <end position="158"/>
    </location>
    <ligand>
        <name>ATP</name>
        <dbReference type="ChEBI" id="CHEBI:30616"/>
    </ligand>
</feature>
<keyword evidence="5" id="KW-0460">Magnesium</keyword>
<dbReference type="GO" id="GO:0035999">
    <property type="term" value="P:tetrahydrofolate interconversion"/>
    <property type="evidence" value="ECO:0007669"/>
    <property type="project" value="TreeGrafter"/>
</dbReference>
<accession>A0A7T7S1Q3</accession>
<dbReference type="GO" id="GO:0005524">
    <property type="term" value="F:ATP binding"/>
    <property type="evidence" value="ECO:0007669"/>
    <property type="project" value="UniProtKB-KW"/>
</dbReference>
<dbReference type="PIRSF" id="PIRSF006806">
    <property type="entry name" value="FTHF_cligase"/>
    <property type="match status" value="1"/>
</dbReference>
<evidence type="ECO:0000256" key="4">
    <source>
        <dbReference type="PIRSR" id="PIRSR006806-1"/>
    </source>
</evidence>
<evidence type="ECO:0000256" key="1">
    <source>
        <dbReference type="ARBA" id="ARBA00010638"/>
    </source>
</evidence>
<dbReference type="NCBIfam" id="TIGR02727">
    <property type="entry name" value="MTHFS_bact"/>
    <property type="match status" value="1"/>
</dbReference>
<dbReference type="GO" id="GO:0030272">
    <property type="term" value="F:5-formyltetrahydrofolate cyclo-ligase activity"/>
    <property type="evidence" value="ECO:0007669"/>
    <property type="project" value="UniProtKB-EC"/>
</dbReference>
<evidence type="ECO:0000256" key="3">
    <source>
        <dbReference type="ARBA" id="ARBA00022840"/>
    </source>
</evidence>
<comment type="catalytic activity">
    <reaction evidence="5">
        <text>(6S)-5-formyl-5,6,7,8-tetrahydrofolate + ATP = (6R)-5,10-methenyltetrahydrofolate + ADP + phosphate</text>
        <dbReference type="Rhea" id="RHEA:10488"/>
        <dbReference type="ChEBI" id="CHEBI:30616"/>
        <dbReference type="ChEBI" id="CHEBI:43474"/>
        <dbReference type="ChEBI" id="CHEBI:57455"/>
        <dbReference type="ChEBI" id="CHEBI:57457"/>
        <dbReference type="ChEBI" id="CHEBI:456216"/>
        <dbReference type="EC" id="6.3.3.2"/>
    </reaction>
</comment>
<sequence>MTVAPTLPNTSWLENADAKSRLRQVLREHRNRHHRHPERGHAPACHALTEHALEAVGTARTVACYVSTGNEPCTWLLLEELQARGTKVLLPVLGPRLSRSWGWFKGLEDLAQRAPRRPPEPSGPALDATAVSLAEVLLVPALAVDRRGHRLGQGGGWYDRVLPLVHPAATVLAVLHPDELVRTPLPVEAHDHQVDAVLTTESWFLLEGSSFATPQA</sequence>
<dbReference type="InterPro" id="IPR037171">
    <property type="entry name" value="NagB/RpiA_transferase-like"/>
</dbReference>
<dbReference type="InterPro" id="IPR002698">
    <property type="entry name" value="FTHF_cligase"/>
</dbReference>
<keyword evidence="7" id="KW-1185">Reference proteome</keyword>
<feature type="binding site" evidence="4">
    <location>
        <position position="71"/>
    </location>
    <ligand>
        <name>substrate</name>
    </ligand>
</feature>
<name>A0A7T7S1Q3_9ACTO</name>
<dbReference type="GO" id="GO:0046872">
    <property type="term" value="F:metal ion binding"/>
    <property type="evidence" value="ECO:0007669"/>
    <property type="project" value="UniProtKB-KW"/>
</dbReference>
<dbReference type="Proteomes" id="UP000595895">
    <property type="component" value="Chromosome"/>
</dbReference>
<dbReference type="EC" id="6.3.3.2" evidence="5"/>
<dbReference type="Pfam" id="PF01812">
    <property type="entry name" value="5-FTHF_cyc-lig"/>
    <property type="match status" value="1"/>
</dbReference>
<dbReference type="EMBL" id="CP066802">
    <property type="protein sequence ID" value="QQM67156.1"/>
    <property type="molecule type" value="Genomic_DNA"/>
</dbReference>
<protein>
    <recommendedName>
        <fullName evidence="5">5-formyltetrahydrofolate cyclo-ligase</fullName>
        <ecNumber evidence="5">6.3.3.2</ecNumber>
    </recommendedName>
</protein>
<dbReference type="GO" id="GO:0009396">
    <property type="term" value="P:folic acid-containing compound biosynthetic process"/>
    <property type="evidence" value="ECO:0007669"/>
    <property type="project" value="TreeGrafter"/>
</dbReference>
<gene>
    <name evidence="6" type="ORF">JG540_09045</name>
</gene>
<evidence type="ECO:0000313" key="6">
    <source>
        <dbReference type="EMBL" id="QQM67156.1"/>
    </source>
</evidence>
<evidence type="ECO:0000313" key="7">
    <source>
        <dbReference type="Proteomes" id="UP000595895"/>
    </source>
</evidence>
<dbReference type="PANTHER" id="PTHR23407:SF1">
    <property type="entry name" value="5-FORMYLTETRAHYDROFOLATE CYCLO-LIGASE"/>
    <property type="match status" value="1"/>
</dbReference>
<dbReference type="SUPFAM" id="SSF100950">
    <property type="entry name" value="NagB/RpiA/CoA transferase-like"/>
    <property type="match status" value="1"/>
</dbReference>
<dbReference type="KEGG" id="awe:JG540_09045"/>
<comment type="similarity">
    <text evidence="1 5">Belongs to the 5-formyltetrahydrofolate cyclo-ligase family.</text>
</comment>
<evidence type="ECO:0000256" key="5">
    <source>
        <dbReference type="RuleBase" id="RU361279"/>
    </source>
</evidence>
<dbReference type="PANTHER" id="PTHR23407">
    <property type="entry name" value="ATPASE INHIBITOR/5-FORMYLTETRAHYDROFOLATE CYCLO-LIGASE"/>
    <property type="match status" value="1"/>
</dbReference>
<keyword evidence="6" id="KW-0436">Ligase</keyword>
<dbReference type="InterPro" id="IPR024185">
    <property type="entry name" value="FTHF_cligase-like_sf"/>
</dbReference>
<keyword evidence="3 4" id="KW-0067">ATP-binding</keyword>
<feature type="binding site" evidence="4">
    <location>
        <position position="66"/>
    </location>
    <ligand>
        <name>substrate</name>
    </ligand>
</feature>
<reference evidence="6 7" key="1">
    <citation type="submission" date="2020-12" db="EMBL/GenBank/DDBJ databases">
        <authorList>
            <person name="Zhou J."/>
        </authorList>
    </citation>
    <scope>NUCLEOTIDE SEQUENCE [LARGE SCALE GENOMIC DNA]</scope>
    <source>
        <strain evidence="6 7">CCUG 61299</strain>
    </source>
</reference>
<comment type="cofactor">
    <cofactor evidence="5">
        <name>Mg(2+)</name>
        <dbReference type="ChEBI" id="CHEBI:18420"/>
    </cofactor>
</comment>
<organism evidence="6 7">
    <name type="scientific">Actinomyces weissii</name>
    <dbReference type="NCBI Taxonomy" id="675090"/>
    <lineage>
        <taxon>Bacteria</taxon>
        <taxon>Bacillati</taxon>
        <taxon>Actinomycetota</taxon>
        <taxon>Actinomycetes</taxon>
        <taxon>Actinomycetales</taxon>
        <taxon>Actinomycetaceae</taxon>
        <taxon>Actinomyces</taxon>
    </lineage>
</organism>
<keyword evidence="5" id="KW-0479">Metal-binding</keyword>